<evidence type="ECO:0000313" key="6">
    <source>
        <dbReference type="Proteomes" id="UP000433050"/>
    </source>
</evidence>
<accession>A0A5S9P9F5</accession>
<keyword evidence="1" id="KW-0560">Oxidoreductase</keyword>
<dbReference type="InterPro" id="IPR050741">
    <property type="entry name" value="Acyl-CoA_dehydrogenase"/>
</dbReference>
<dbReference type="InterPro" id="IPR009100">
    <property type="entry name" value="AcylCoA_DH/oxidase_NM_dom_sf"/>
</dbReference>
<feature type="domain" description="Acyl-CoA dehydrogenase/oxidase N-terminal" evidence="3">
    <location>
        <begin position="16"/>
        <end position="123"/>
    </location>
</feature>
<sequence>MSQIDSAWGAGPSERYEALADHFRPVFARIAEGAVQRELERELAFEPIKWLKEAGFGAVRLPVEAGGLGASLPELANLLIELSEADSNVTQALRVHFGVVEDILNTKDAARRERWFKRIAAGETTGSAWTEAGNASIEAFGTRLTEKGGELTVTGAKYYTTGSLYADWIDLGVTGPQGEELSVFVRTDAPGVKIVDDWDGFGQILSVSGTTTFTDVPVAREEVVDDKDRFKYSAAFYQLYHLATIAGIGRAITRDVARAVGARNRTYTHANGPRSSQDPQVLAVVGRARGAAYSAGAIALKAAESLQRAFDARLTGNDEAEEHANAIAELETAQAQTVVTSLVLDSATSLFDALGASATRKPLGLDRHWRNARTLSSHNPRIYKDRIVGDFAVNGTLPPYQWRIGQPAAEPARQAAE</sequence>
<organism evidence="5 6">
    <name type="scientific">Starkeya nomas</name>
    <dbReference type="NCBI Taxonomy" id="2666134"/>
    <lineage>
        <taxon>Bacteria</taxon>
        <taxon>Pseudomonadati</taxon>
        <taxon>Pseudomonadota</taxon>
        <taxon>Alphaproteobacteria</taxon>
        <taxon>Hyphomicrobiales</taxon>
        <taxon>Xanthobacteraceae</taxon>
        <taxon>Starkeya</taxon>
    </lineage>
</organism>
<name>A0A5S9P9F5_9HYPH</name>
<dbReference type="Gene3D" id="1.20.140.10">
    <property type="entry name" value="Butyryl-CoA Dehydrogenase, subunit A, domain 3"/>
    <property type="match status" value="1"/>
</dbReference>
<dbReference type="PANTHER" id="PTHR48083">
    <property type="entry name" value="MEDIUM-CHAIN SPECIFIC ACYL-COA DEHYDROGENASE, MITOCHONDRIAL-RELATED"/>
    <property type="match status" value="1"/>
</dbReference>
<dbReference type="GO" id="GO:0033539">
    <property type="term" value="P:fatty acid beta-oxidation using acyl-CoA dehydrogenase"/>
    <property type="evidence" value="ECO:0007669"/>
    <property type="project" value="TreeGrafter"/>
</dbReference>
<feature type="domain" description="Acyl-CoA dehydrogenase C-terminal" evidence="4">
    <location>
        <begin position="243"/>
        <end position="378"/>
    </location>
</feature>
<evidence type="ECO:0000259" key="4">
    <source>
        <dbReference type="Pfam" id="PF08028"/>
    </source>
</evidence>
<gene>
    <name evidence="5" type="primary">soxC_1</name>
    <name evidence="5" type="ORF">STARVERO_02579</name>
</gene>
<dbReference type="Pfam" id="PF02771">
    <property type="entry name" value="Acyl-CoA_dh_N"/>
    <property type="match status" value="1"/>
</dbReference>
<dbReference type="PIRSF" id="PIRSF016578">
    <property type="entry name" value="HsaA"/>
    <property type="match status" value="1"/>
</dbReference>
<dbReference type="GO" id="GO:0050660">
    <property type="term" value="F:flavin adenine dinucleotide binding"/>
    <property type="evidence" value="ECO:0007669"/>
    <property type="project" value="InterPro"/>
</dbReference>
<dbReference type="RefSeq" id="WP_159599228.1">
    <property type="nucleotide sequence ID" value="NZ_CACSAS010000001.1"/>
</dbReference>
<dbReference type="InterPro" id="IPR013107">
    <property type="entry name" value="Acyl-CoA_DH_C"/>
</dbReference>
<dbReference type="GO" id="GO:0016712">
    <property type="term" value="F:oxidoreductase activity, acting on paired donors, with incorporation or reduction of molecular oxygen, reduced flavin or flavoprotein as one donor, and incorporation of one atom of oxygen"/>
    <property type="evidence" value="ECO:0007669"/>
    <property type="project" value="TreeGrafter"/>
</dbReference>
<dbReference type="Gene3D" id="1.10.540.10">
    <property type="entry name" value="Acyl-CoA dehydrogenase/oxidase, N-terminal domain"/>
    <property type="match status" value="1"/>
</dbReference>
<dbReference type="InterPro" id="IPR036250">
    <property type="entry name" value="AcylCo_DH-like_C"/>
</dbReference>
<reference evidence="5 6" key="1">
    <citation type="submission" date="2019-12" db="EMBL/GenBank/DDBJ databases">
        <authorList>
            <person name="Reyes-Prieto M."/>
        </authorList>
    </citation>
    <scope>NUCLEOTIDE SEQUENCE [LARGE SCALE GENOMIC DNA]</scope>
    <source>
        <strain evidence="5">HF14-78462</strain>
    </source>
</reference>
<dbReference type="InterPro" id="IPR013786">
    <property type="entry name" value="AcylCoA_DH/ox_N"/>
</dbReference>
<proteinExistence type="inferred from homology"/>
<dbReference type="SUPFAM" id="SSF56645">
    <property type="entry name" value="Acyl-CoA dehydrogenase NM domain-like"/>
    <property type="match status" value="1"/>
</dbReference>
<evidence type="ECO:0000256" key="1">
    <source>
        <dbReference type="ARBA" id="ARBA00023002"/>
    </source>
</evidence>
<comment type="similarity">
    <text evidence="2">Belongs to the HpaH/HsaA monooxygenase family.</text>
</comment>
<dbReference type="Proteomes" id="UP000433050">
    <property type="component" value="Unassembled WGS sequence"/>
</dbReference>
<dbReference type="SUPFAM" id="SSF47203">
    <property type="entry name" value="Acyl-CoA dehydrogenase C-terminal domain-like"/>
    <property type="match status" value="1"/>
</dbReference>
<dbReference type="Pfam" id="PF08028">
    <property type="entry name" value="Acyl-CoA_dh_2"/>
    <property type="match status" value="1"/>
</dbReference>
<evidence type="ECO:0000313" key="5">
    <source>
        <dbReference type="EMBL" id="CAA0100200.1"/>
    </source>
</evidence>
<dbReference type="GO" id="GO:0003995">
    <property type="term" value="F:acyl-CoA dehydrogenase activity"/>
    <property type="evidence" value="ECO:0007669"/>
    <property type="project" value="TreeGrafter"/>
</dbReference>
<keyword evidence="6" id="KW-1185">Reference proteome</keyword>
<protein>
    <submittedName>
        <fullName evidence="5">Dibenzothiophene desulfurization enzyme C</fullName>
    </submittedName>
</protein>
<dbReference type="InterPro" id="IPR046373">
    <property type="entry name" value="Acyl-CoA_Oxase/DH_mid-dom_sf"/>
</dbReference>
<dbReference type="InterPro" id="IPR037069">
    <property type="entry name" value="AcylCoA_DH/ox_N_sf"/>
</dbReference>
<evidence type="ECO:0000259" key="3">
    <source>
        <dbReference type="Pfam" id="PF02771"/>
    </source>
</evidence>
<dbReference type="AlphaFoldDB" id="A0A5S9P9F5"/>
<dbReference type="GO" id="GO:0005737">
    <property type="term" value="C:cytoplasm"/>
    <property type="evidence" value="ECO:0007669"/>
    <property type="project" value="TreeGrafter"/>
</dbReference>
<dbReference type="EMBL" id="CACSAS010000001">
    <property type="protein sequence ID" value="CAA0100200.1"/>
    <property type="molecule type" value="Genomic_DNA"/>
</dbReference>
<evidence type="ECO:0000256" key="2">
    <source>
        <dbReference type="ARBA" id="ARBA00049661"/>
    </source>
</evidence>
<dbReference type="Gene3D" id="2.40.110.10">
    <property type="entry name" value="Butyryl-CoA Dehydrogenase, subunit A, domain 2"/>
    <property type="match status" value="1"/>
</dbReference>
<dbReference type="PANTHER" id="PTHR48083:SF19">
    <property type="entry name" value="FLAVIN-DEPENDENT MONOOXYGENASE, OXYGENASE SUBUNIT HSAA"/>
    <property type="match status" value="1"/>
</dbReference>